<dbReference type="InterPro" id="IPR005482">
    <property type="entry name" value="Biotin_COase_C"/>
</dbReference>
<dbReference type="SUPFAM" id="SSF52440">
    <property type="entry name" value="PreATP-grasp domain"/>
    <property type="match status" value="1"/>
</dbReference>
<dbReference type="InterPro" id="IPR016185">
    <property type="entry name" value="PreATP-grasp_dom_sf"/>
</dbReference>
<keyword evidence="3 6" id="KW-0067">ATP-binding</keyword>
<evidence type="ECO:0000259" key="8">
    <source>
        <dbReference type="PROSITE" id="PS50979"/>
    </source>
</evidence>
<dbReference type="SMART" id="SM00878">
    <property type="entry name" value="Biotin_carb_C"/>
    <property type="match status" value="1"/>
</dbReference>
<sequence length="479" mass="53042">MNKILIANRGEIALRVMKTAQKMGIKTVAVYSTADRNAPHVKFADEAVCIGEPPSSESYLRGDKIIEVAKNLSVDAIHPGYGFLSENAEFAELCENNDIIFIGPQSKAIKIMGSKLAAKEAVKAYNIPMVPGIDEAITDINKAKAIAINIGFPILIKASAGGGGKGMRVVEKESDLESQMNRAISEAASAFGDGSVFIEKYVGSPRHIEIQVMADSHGNVLHFFERECSIQRRHQKVVEEAPSCILTPELRAKMGEAAIKVAKSCDYLGAGTVEFLMDADLNFYFLEMNTRLQVEHPVTELISGVDLVELQIKVARGEALQIKQNDLKIKGHALELRVYAEDPLNDFLPSVGHLDTYKLPKGNGVRVDNGFEEGMDIPIYYDPMLSKLITYGRTRAEAIQLMINAIENYHVEGVETTLPFGKYVCEHDAFRSGNFDTHFIKKYYSPKSLMKETEDEARIAAIIAIKQYIEDQKLLRLPI</sequence>
<dbReference type="InterPro" id="IPR005479">
    <property type="entry name" value="CPAse_ATP-bd"/>
</dbReference>
<dbReference type="InterPro" id="IPR011054">
    <property type="entry name" value="Rudment_hybrid_motif"/>
</dbReference>
<evidence type="ECO:0000256" key="5">
    <source>
        <dbReference type="ARBA" id="ARBA00023267"/>
    </source>
</evidence>
<keyword evidence="5" id="KW-0092">Biotin</keyword>
<dbReference type="NCBIfam" id="TIGR00514">
    <property type="entry name" value="accC"/>
    <property type="match status" value="1"/>
</dbReference>
<protein>
    <submittedName>
        <fullName evidence="9">Acetyl-CoA carboxylase biotin carboxylase subunit</fullName>
    </submittedName>
</protein>
<evidence type="ECO:0000256" key="2">
    <source>
        <dbReference type="ARBA" id="ARBA00022741"/>
    </source>
</evidence>
<dbReference type="Proteomes" id="UP001500027">
    <property type="component" value="Unassembled WGS sequence"/>
</dbReference>
<evidence type="ECO:0000256" key="3">
    <source>
        <dbReference type="ARBA" id="ARBA00022840"/>
    </source>
</evidence>
<dbReference type="Pfam" id="PF02786">
    <property type="entry name" value="CPSase_L_D2"/>
    <property type="match status" value="1"/>
</dbReference>
<evidence type="ECO:0000313" key="10">
    <source>
        <dbReference type="Proteomes" id="UP001500027"/>
    </source>
</evidence>
<gene>
    <name evidence="9" type="primary">accC_2</name>
    <name evidence="9" type="ORF">GCM10022257_25930</name>
</gene>
<dbReference type="PROSITE" id="PS50975">
    <property type="entry name" value="ATP_GRASP"/>
    <property type="match status" value="1"/>
</dbReference>
<dbReference type="RefSeq" id="WP_139002869.1">
    <property type="nucleotide sequence ID" value="NZ_BAABAV010000003.1"/>
</dbReference>
<evidence type="ECO:0000259" key="7">
    <source>
        <dbReference type="PROSITE" id="PS50975"/>
    </source>
</evidence>
<dbReference type="PANTHER" id="PTHR18866:SF33">
    <property type="entry name" value="METHYLCROTONOYL-COA CARBOXYLASE SUBUNIT ALPHA, MITOCHONDRIAL-RELATED"/>
    <property type="match status" value="1"/>
</dbReference>
<feature type="domain" description="ATP-grasp" evidence="7">
    <location>
        <begin position="119"/>
        <end position="316"/>
    </location>
</feature>
<evidence type="ECO:0000313" key="9">
    <source>
        <dbReference type="EMBL" id="GAA4270492.1"/>
    </source>
</evidence>
<dbReference type="InterPro" id="IPR005481">
    <property type="entry name" value="BC-like_N"/>
</dbReference>
<comment type="caution">
    <text evidence="9">The sequence shown here is derived from an EMBL/GenBank/DDBJ whole genome shotgun (WGS) entry which is preliminary data.</text>
</comment>
<dbReference type="EMBL" id="BAABAV010000003">
    <property type="protein sequence ID" value="GAA4270492.1"/>
    <property type="molecule type" value="Genomic_DNA"/>
</dbReference>
<proteinExistence type="predicted"/>
<accession>A0ABP8EE19</accession>
<name>A0ABP8EE19_9FLAO</name>
<evidence type="ECO:0000256" key="6">
    <source>
        <dbReference type="PROSITE-ProRule" id="PRU00409"/>
    </source>
</evidence>
<dbReference type="InterPro" id="IPR050856">
    <property type="entry name" value="Biotin_carboxylase_complex"/>
</dbReference>
<dbReference type="PROSITE" id="PS00867">
    <property type="entry name" value="CPSASE_2"/>
    <property type="match status" value="1"/>
</dbReference>
<keyword evidence="10" id="KW-1185">Reference proteome</keyword>
<dbReference type="InterPro" id="IPR011761">
    <property type="entry name" value="ATP-grasp"/>
</dbReference>
<evidence type="ECO:0000256" key="1">
    <source>
        <dbReference type="ARBA" id="ARBA00022598"/>
    </source>
</evidence>
<evidence type="ECO:0000256" key="4">
    <source>
        <dbReference type="ARBA" id="ARBA00022842"/>
    </source>
</evidence>
<feature type="domain" description="Biotin carboxylation" evidence="8">
    <location>
        <begin position="1"/>
        <end position="445"/>
    </location>
</feature>
<dbReference type="PROSITE" id="PS50979">
    <property type="entry name" value="BC"/>
    <property type="match status" value="1"/>
</dbReference>
<reference evidence="10" key="1">
    <citation type="journal article" date="2019" name="Int. J. Syst. Evol. Microbiol.">
        <title>The Global Catalogue of Microorganisms (GCM) 10K type strain sequencing project: providing services to taxonomists for standard genome sequencing and annotation.</title>
        <authorList>
            <consortium name="The Broad Institute Genomics Platform"/>
            <consortium name="The Broad Institute Genome Sequencing Center for Infectious Disease"/>
            <person name="Wu L."/>
            <person name="Ma J."/>
        </authorList>
    </citation>
    <scope>NUCLEOTIDE SEQUENCE [LARGE SCALE GENOMIC DNA]</scope>
    <source>
        <strain evidence="10">JCM 17452</strain>
    </source>
</reference>
<dbReference type="Gene3D" id="3.30.470.20">
    <property type="entry name" value="ATP-grasp fold, B domain"/>
    <property type="match status" value="1"/>
</dbReference>
<organism evidence="9 10">
    <name type="scientific">Hyunsoonleella aestuarii</name>
    <dbReference type="NCBI Taxonomy" id="912802"/>
    <lineage>
        <taxon>Bacteria</taxon>
        <taxon>Pseudomonadati</taxon>
        <taxon>Bacteroidota</taxon>
        <taxon>Flavobacteriia</taxon>
        <taxon>Flavobacteriales</taxon>
        <taxon>Flavobacteriaceae</taxon>
    </lineage>
</organism>
<keyword evidence="4" id="KW-0460">Magnesium</keyword>
<dbReference type="PANTHER" id="PTHR18866">
    <property type="entry name" value="CARBOXYLASE:PYRUVATE/ACETYL-COA/PROPIONYL-COA CARBOXYLASE"/>
    <property type="match status" value="1"/>
</dbReference>
<dbReference type="InterPro" id="IPR011764">
    <property type="entry name" value="Biotin_carboxylation_dom"/>
</dbReference>
<dbReference type="NCBIfam" id="NF006367">
    <property type="entry name" value="PRK08591.1"/>
    <property type="match status" value="1"/>
</dbReference>
<dbReference type="SUPFAM" id="SSF51246">
    <property type="entry name" value="Rudiment single hybrid motif"/>
    <property type="match status" value="1"/>
</dbReference>
<dbReference type="Pfam" id="PF02785">
    <property type="entry name" value="Biotin_carb_C"/>
    <property type="match status" value="1"/>
</dbReference>
<dbReference type="SUPFAM" id="SSF56059">
    <property type="entry name" value="Glutathione synthetase ATP-binding domain-like"/>
    <property type="match status" value="1"/>
</dbReference>
<keyword evidence="2 6" id="KW-0547">Nucleotide-binding</keyword>
<dbReference type="InterPro" id="IPR004549">
    <property type="entry name" value="Acetyl_CoA_COase_biotin_COase"/>
</dbReference>
<dbReference type="Pfam" id="PF00289">
    <property type="entry name" value="Biotin_carb_N"/>
    <property type="match status" value="1"/>
</dbReference>
<keyword evidence="1" id="KW-0436">Ligase</keyword>
<dbReference type="PROSITE" id="PS00866">
    <property type="entry name" value="CPSASE_1"/>
    <property type="match status" value="1"/>
</dbReference>